<dbReference type="Pfam" id="PF10931">
    <property type="entry name" value="DUF2735"/>
    <property type="match status" value="1"/>
</dbReference>
<sequence>MKTIEQTGGATIIPFPLGGLRRDRESIAQDARLTVAKEVAPFIDQCWYHEEAMREPERH</sequence>
<organism evidence="1 3">
    <name type="scientific">Xaviernesmea rhizosphaerae</name>
    <dbReference type="NCBI Taxonomy" id="1672749"/>
    <lineage>
        <taxon>Bacteria</taxon>
        <taxon>Pseudomonadati</taxon>
        <taxon>Pseudomonadota</taxon>
        <taxon>Alphaproteobacteria</taxon>
        <taxon>Hyphomicrobiales</taxon>
        <taxon>Rhizobiaceae</taxon>
        <taxon>Rhizobium/Agrobacterium group</taxon>
        <taxon>Xaviernesmea</taxon>
    </lineage>
</organism>
<proteinExistence type="predicted"/>
<accession>A0A1Q9AQC7</accession>
<gene>
    <name evidence="1" type="ORF">BJF92_21715</name>
    <name evidence="2" type="ORF">BTR14_20390</name>
</gene>
<dbReference type="Proteomes" id="UP000192652">
    <property type="component" value="Unassembled WGS sequence"/>
</dbReference>
<evidence type="ECO:0000313" key="4">
    <source>
        <dbReference type="Proteomes" id="UP000192652"/>
    </source>
</evidence>
<dbReference type="Proteomes" id="UP000186143">
    <property type="component" value="Unassembled WGS sequence"/>
</dbReference>
<dbReference type="EMBL" id="MKIO01000013">
    <property type="protein sequence ID" value="OLP57624.1"/>
    <property type="molecule type" value="Genomic_DNA"/>
</dbReference>
<dbReference type="AlphaFoldDB" id="A0A1Q9AQC7"/>
<dbReference type="OrthoDB" id="8001436at2"/>
<reference evidence="1 3" key="1">
    <citation type="submission" date="2016-09" db="EMBL/GenBank/DDBJ databases">
        <title>Rhizobium sp. nov., a novel species isolated from the rice rhizosphere.</title>
        <authorList>
            <person name="Zhao J."/>
            <person name="Zhang X."/>
        </authorList>
    </citation>
    <scope>NUCLEOTIDE SEQUENCE [LARGE SCALE GENOMIC DNA]</scope>
    <source>
        <strain evidence="1 3">MH17</strain>
    </source>
</reference>
<dbReference type="EMBL" id="MSPX01000023">
    <property type="protein sequence ID" value="OQP84167.1"/>
    <property type="molecule type" value="Genomic_DNA"/>
</dbReference>
<evidence type="ECO:0000313" key="1">
    <source>
        <dbReference type="EMBL" id="OLP57624.1"/>
    </source>
</evidence>
<keyword evidence="4" id="KW-1185">Reference proteome</keyword>
<reference evidence="2" key="2">
    <citation type="submission" date="2016-12" db="EMBL/GenBank/DDBJ databases">
        <authorList>
            <person name="Zhang X."/>
            <person name="Zhao J."/>
        </authorList>
    </citation>
    <scope>NUCLEOTIDE SEQUENCE</scope>
    <source>
        <strain evidence="2">RD15</strain>
    </source>
</reference>
<protein>
    <recommendedName>
        <fullName evidence="5">DUF2735 domain-containing protein</fullName>
    </recommendedName>
</protein>
<name>A0A1Q9AQC7_9HYPH</name>
<dbReference type="RefSeq" id="WP_075632821.1">
    <property type="nucleotide sequence ID" value="NZ_MKIO01000013.1"/>
</dbReference>
<dbReference type="InterPro" id="IPR021232">
    <property type="entry name" value="DUF2735"/>
</dbReference>
<reference evidence="2 4" key="3">
    <citation type="journal article" date="2017" name="Antonie Van Leeuwenhoek">
        <title>Rhizobium rhizosphaerae sp. nov., a novel species isolated from rice rhizosphere.</title>
        <authorList>
            <person name="Zhao J.J."/>
            <person name="Zhang J."/>
            <person name="Zhang R.J."/>
            <person name="Zhang C.W."/>
            <person name="Yin H.Q."/>
            <person name="Zhang X.X."/>
        </authorList>
    </citation>
    <scope>NUCLEOTIDE SEQUENCE [LARGE SCALE GENOMIC DNA]</scope>
    <source>
        <strain evidence="2 4">RD15</strain>
    </source>
</reference>
<comment type="caution">
    <text evidence="1">The sequence shown here is derived from an EMBL/GenBank/DDBJ whole genome shotgun (WGS) entry which is preliminary data.</text>
</comment>
<evidence type="ECO:0000313" key="3">
    <source>
        <dbReference type="Proteomes" id="UP000186143"/>
    </source>
</evidence>
<evidence type="ECO:0008006" key="5">
    <source>
        <dbReference type="Google" id="ProtNLM"/>
    </source>
</evidence>
<evidence type="ECO:0000313" key="2">
    <source>
        <dbReference type="EMBL" id="OQP84167.1"/>
    </source>
</evidence>